<dbReference type="Proteomes" id="UP000231581">
    <property type="component" value="Unassembled WGS sequence"/>
</dbReference>
<dbReference type="SUPFAM" id="SSF82607">
    <property type="entry name" value="YbaB-like"/>
    <property type="match status" value="1"/>
</dbReference>
<comment type="subcellular location">
    <subcellularLocation>
        <location evidence="2">Cytoplasm</location>
        <location evidence="2">Nucleoid</location>
    </subcellularLocation>
</comment>
<dbReference type="Pfam" id="PF02575">
    <property type="entry name" value="YbaB_DNA_bd"/>
    <property type="match status" value="1"/>
</dbReference>
<dbReference type="AlphaFoldDB" id="A0A2H0BRH3"/>
<dbReference type="PIRSF" id="PIRSF004555">
    <property type="entry name" value="UCP004555"/>
    <property type="match status" value="1"/>
</dbReference>
<comment type="caution">
    <text evidence="3">The sequence shown here is derived from an EMBL/GenBank/DDBJ whole genome shotgun (WGS) entry which is preliminary data.</text>
</comment>
<dbReference type="PANTHER" id="PTHR33449">
    <property type="entry name" value="NUCLEOID-ASSOCIATED PROTEIN YBAB"/>
    <property type="match status" value="1"/>
</dbReference>
<comment type="subunit">
    <text evidence="2">Homodimer.</text>
</comment>
<dbReference type="GO" id="GO:0043590">
    <property type="term" value="C:bacterial nucleoid"/>
    <property type="evidence" value="ECO:0007669"/>
    <property type="project" value="UniProtKB-UniRule"/>
</dbReference>
<dbReference type="GO" id="GO:0005829">
    <property type="term" value="C:cytosol"/>
    <property type="evidence" value="ECO:0007669"/>
    <property type="project" value="TreeGrafter"/>
</dbReference>
<dbReference type="InterPro" id="IPR036894">
    <property type="entry name" value="YbaB-like_sf"/>
</dbReference>
<proteinExistence type="inferred from homology"/>
<evidence type="ECO:0000256" key="1">
    <source>
        <dbReference type="ARBA" id="ARBA00023125"/>
    </source>
</evidence>
<evidence type="ECO:0000313" key="3">
    <source>
        <dbReference type="EMBL" id="PIP60276.1"/>
    </source>
</evidence>
<organism evidence="3 4">
    <name type="scientific">Candidatus Uhrbacteria bacterium CG22_combo_CG10-13_8_21_14_all_47_17</name>
    <dbReference type="NCBI Taxonomy" id="1975041"/>
    <lineage>
        <taxon>Bacteria</taxon>
        <taxon>Candidatus Uhriibacteriota</taxon>
    </lineage>
</organism>
<comment type="function">
    <text evidence="2">Binds to DNA and alters its conformation. May be involved in regulation of gene expression, nucleoid organization and DNA protection.</text>
</comment>
<reference evidence="3 4" key="1">
    <citation type="submission" date="2017-09" db="EMBL/GenBank/DDBJ databases">
        <title>Depth-based differentiation of microbial function through sediment-hosted aquifers and enrichment of novel symbionts in the deep terrestrial subsurface.</title>
        <authorList>
            <person name="Probst A.J."/>
            <person name="Ladd B."/>
            <person name="Jarett J.K."/>
            <person name="Geller-Mcgrath D.E."/>
            <person name="Sieber C.M."/>
            <person name="Emerson J.B."/>
            <person name="Anantharaman K."/>
            <person name="Thomas B.C."/>
            <person name="Malmstrom R."/>
            <person name="Stieglmeier M."/>
            <person name="Klingl A."/>
            <person name="Woyke T."/>
            <person name="Ryan C.M."/>
            <person name="Banfield J.F."/>
        </authorList>
    </citation>
    <scope>NUCLEOTIDE SEQUENCE [LARGE SCALE GENOMIC DNA]</scope>
    <source>
        <strain evidence="3">CG22_combo_CG10-13_8_21_14_all_47_17</strain>
    </source>
</reference>
<evidence type="ECO:0000256" key="2">
    <source>
        <dbReference type="HAMAP-Rule" id="MF_00274"/>
    </source>
</evidence>
<protein>
    <recommendedName>
        <fullName evidence="2">Nucleoid-associated protein COX00_04450</fullName>
    </recommendedName>
</protein>
<dbReference type="EMBL" id="PCSZ01000076">
    <property type="protein sequence ID" value="PIP60276.1"/>
    <property type="molecule type" value="Genomic_DNA"/>
</dbReference>
<dbReference type="InterPro" id="IPR004401">
    <property type="entry name" value="YbaB/EbfC"/>
</dbReference>
<dbReference type="PANTHER" id="PTHR33449:SF1">
    <property type="entry name" value="NUCLEOID-ASSOCIATED PROTEIN YBAB"/>
    <property type="match status" value="1"/>
</dbReference>
<keyword evidence="1 2" id="KW-0238">DNA-binding</keyword>
<sequence>MTSMFNKLKQFKDLKTRAKDIQSTLAQESAEGTGGWGKVKVKIDGNQQVLSVTIDPEALNDKTKLEQWIREAMNDGVKKIQQIMARKLKDVGGLDLASEFSDIMKK</sequence>
<dbReference type="Gene3D" id="3.30.1310.10">
    <property type="entry name" value="Nucleoid-associated protein YbaB-like domain"/>
    <property type="match status" value="1"/>
</dbReference>
<gene>
    <name evidence="3" type="ORF">COX00_04450</name>
</gene>
<comment type="similarity">
    <text evidence="2">Belongs to the YbaB/EbfC family.</text>
</comment>
<dbReference type="GO" id="GO:0003677">
    <property type="term" value="F:DNA binding"/>
    <property type="evidence" value="ECO:0007669"/>
    <property type="project" value="UniProtKB-UniRule"/>
</dbReference>
<evidence type="ECO:0000313" key="4">
    <source>
        <dbReference type="Proteomes" id="UP000231581"/>
    </source>
</evidence>
<name>A0A2H0BRH3_9BACT</name>
<dbReference type="NCBIfam" id="TIGR00103">
    <property type="entry name" value="DNA_YbaB_EbfC"/>
    <property type="match status" value="1"/>
</dbReference>
<keyword evidence="2" id="KW-0963">Cytoplasm</keyword>
<accession>A0A2H0BRH3</accession>
<dbReference type="HAMAP" id="MF_00274">
    <property type="entry name" value="DNA_YbaB_EbfC"/>
    <property type="match status" value="1"/>
</dbReference>